<dbReference type="RefSeq" id="WP_142894279.1">
    <property type="nucleotide sequence ID" value="NZ_ML660165.1"/>
</dbReference>
<dbReference type="GO" id="GO:0016740">
    <property type="term" value="F:transferase activity"/>
    <property type="evidence" value="ECO:0007669"/>
    <property type="project" value="UniProtKB-KW"/>
</dbReference>
<dbReference type="SUPFAM" id="SSF53756">
    <property type="entry name" value="UDP-Glycosyltransferase/glycogen phosphorylase"/>
    <property type="match status" value="1"/>
</dbReference>
<dbReference type="InterPro" id="IPR005262">
    <property type="entry name" value="MJ1255-like"/>
</dbReference>
<organism evidence="1 2">
    <name type="scientific">Aliikangiella coralliicola</name>
    <dbReference type="NCBI Taxonomy" id="2592383"/>
    <lineage>
        <taxon>Bacteria</taxon>
        <taxon>Pseudomonadati</taxon>
        <taxon>Pseudomonadota</taxon>
        <taxon>Gammaproteobacteria</taxon>
        <taxon>Oceanospirillales</taxon>
        <taxon>Pleioneaceae</taxon>
        <taxon>Aliikangiella</taxon>
    </lineage>
</organism>
<dbReference type="OrthoDB" id="9793805at2"/>
<reference evidence="1 2" key="1">
    <citation type="submission" date="2019-07" db="EMBL/GenBank/DDBJ databases">
        <title>Draft genome for Aliikangiella sp. M105.</title>
        <authorList>
            <person name="Wang G."/>
        </authorList>
    </citation>
    <scope>NUCLEOTIDE SEQUENCE [LARGE SCALE GENOMIC DNA]</scope>
    <source>
        <strain evidence="1 2">M105</strain>
    </source>
</reference>
<comment type="caution">
    <text evidence="1">The sequence shown here is derived from an EMBL/GenBank/DDBJ whole genome shotgun (WGS) entry which is preliminary data.</text>
</comment>
<proteinExistence type="predicted"/>
<keyword evidence="1" id="KW-0808">Transferase</keyword>
<sequence>MKILYAVQATGNGHITRARIMAKAFKKLNIDVDWIFTGRPKEDLFDMEPFGDFQVYRGMTFAIKNGTIDYIATIFKNNIFHFLRDVFRVRFDDYDLVINDFEPVTAWAAKLRKVETVGISHQMAFSKQVPIAGKNFIANLVLKNFAPSSQRIGLHWNDFEESLLPPIIDNDIVANNLSPKEVLVYFPFCEAEKLIEWFAPFNDYNFHIFHGSNQTSGYNHINFYHFSRSDFQDKQKSCGGIITAAGFELPSEAIQMGHKLLVMPLENQMEQQSNALALKQLERAHVLHHFSNKELKKWLQAPLQTPKPYPDVAYELAKWLVNSKNESLENLSKRLWQKTAEPIGENELNLQKILCQ</sequence>
<dbReference type="EMBL" id="VIKS01000009">
    <property type="protein sequence ID" value="TQV86858.1"/>
    <property type="molecule type" value="Genomic_DNA"/>
</dbReference>
<protein>
    <submittedName>
        <fullName evidence="1">Glycosyl transferase</fullName>
    </submittedName>
</protein>
<accession>A0A545UBL7</accession>
<dbReference type="AlphaFoldDB" id="A0A545UBL7"/>
<dbReference type="Pfam" id="PF13528">
    <property type="entry name" value="Glyco_trans_1_3"/>
    <property type="match status" value="1"/>
</dbReference>
<evidence type="ECO:0000313" key="2">
    <source>
        <dbReference type="Proteomes" id="UP000315439"/>
    </source>
</evidence>
<evidence type="ECO:0000313" key="1">
    <source>
        <dbReference type="EMBL" id="TQV86858.1"/>
    </source>
</evidence>
<dbReference type="Gene3D" id="3.40.50.2000">
    <property type="entry name" value="Glycogen Phosphorylase B"/>
    <property type="match status" value="1"/>
</dbReference>
<keyword evidence="2" id="KW-1185">Reference proteome</keyword>
<name>A0A545UBL7_9GAMM</name>
<dbReference type="NCBIfam" id="TIGR00661">
    <property type="entry name" value="MJ1255"/>
    <property type="match status" value="1"/>
</dbReference>
<gene>
    <name evidence="1" type="ORF">FLL46_13655</name>
</gene>
<dbReference type="Proteomes" id="UP000315439">
    <property type="component" value="Unassembled WGS sequence"/>
</dbReference>